<dbReference type="AlphaFoldDB" id="L7MC59"/>
<accession>L7MC59</accession>
<reference evidence="2" key="2">
    <citation type="journal article" date="2015" name="J. Proteomics">
        <title>Sexual differences in the sialomes of the zebra tick, Rhipicephalus pulchellus.</title>
        <authorList>
            <person name="Tan A.W."/>
            <person name="Francischetti I.M."/>
            <person name="Slovak M."/>
            <person name="Kini R.M."/>
            <person name="Ribeiro J.M."/>
        </authorList>
    </citation>
    <scope>NUCLEOTIDE SEQUENCE</scope>
    <source>
        <tissue evidence="2">Salivary gland</tissue>
    </source>
</reference>
<proteinExistence type="evidence at transcript level"/>
<dbReference type="EMBL" id="GACK01004231">
    <property type="protein sequence ID" value="JAA60803.1"/>
    <property type="molecule type" value="mRNA"/>
</dbReference>
<keyword evidence="1" id="KW-0732">Signal</keyword>
<feature type="signal peptide" evidence="1">
    <location>
        <begin position="1"/>
        <end position="16"/>
    </location>
</feature>
<evidence type="ECO:0000313" key="2">
    <source>
        <dbReference type="EMBL" id="JAA60803.1"/>
    </source>
</evidence>
<sequence length="120" mass="13299">MQGLFLLLCAVLVVDAAYSPNICSKPCTERKRLCQATTMKTPSCLTKKGSQPTFKCSSASTLDNCLTTWARQCHPMTSLACTIINGCCDCMCNMEKTSQSKVQHKNSATITHRRFPGKRW</sequence>
<organism evidence="2">
    <name type="scientific">Rhipicephalus pulchellus</name>
    <name type="common">Yellow backed tick</name>
    <name type="synonym">Dermacentor pulchellus</name>
    <dbReference type="NCBI Taxonomy" id="72859"/>
    <lineage>
        <taxon>Eukaryota</taxon>
        <taxon>Metazoa</taxon>
        <taxon>Ecdysozoa</taxon>
        <taxon>Arthropoda</taxon>
        <taxon>Chelicerata</taxon>
        <taxon>Arachnida</taxon>
        <taxon>Acari</taxon>
        <taxon>Parasitiformes</taxon>
        <taxon>Ixodida</taxon>
        <taxon>Ixodoidea</taxon>
        <taxon>Ixodidae</taxon>
        <taxon>Rhipicephalinae</taxon>
        <taxon>Rhipicephalus</taxon>
        <taxon>Rhipicephalus</taxon>
    </lineage>
</organism>
<feature type="chain" id="PRO_5003981239" evidence="1">
    <location>
        <begin position="17"/>
        <end position="120"/>
    </location>
</feature>
<reference evidence="2" key="1">
    <citation type="submission" date="2012-11" db="EMBL/GenBank/DDBJ databases">
        <authorList>
            <person name="Lucero-Rivera Y.E."/>
            <person name="Tovar-Ramirez D."/>
        </authorList>
    </citation>
    <scope>NUCLEOTIDE SEQUENCE</scope>
    <source>
        <tissue evidence="2">Salivary gland</tissue>
    </source>
</reference>
<name>L7MC59_RHIPC</name>
<evidence type="ECO:0000256" key="1">
    <source>
        <dbReference type="SAM" id="SignalP"/>
    </source>
</evidence>
<protein>
    <submittedName>
        <fullName evidence="2">Putative secreted peptide</fullName>
    </submittedName>
</protein>